<gene>
    <name evidence="3" type="ORF">CK503_14775</name>
</gene>
<organism evidence="3 4">
    <name type="scientific">Fodinibius salipaludis</name>
    <dbReference type="NCBI Taxonomy" id="2032627"/>
    <lineage>
        <taxon>Bacteria</taxon>
        <taxon>Pseudomonadati</taxon>
        <taxon>Balneolota</taxon>
        <taxon>Balneolia</taxon>
        <taxon>Balneolales</taxon>
        <taxon>Balneolaceae</taxon>
        <taxon>Fodinibius</taxon>
    </lineage>
</organism>
<reference evidence="3 4" key="1">
    <citation type="submission" date="2017-08" db="EMBL/GenBank/DDBJ databases">
        <title>Aliifodinibius alkalisoli sp. nov., isolated from saline alkaline soil.</title>
        <authorList>
            <person name="Liu D."/>
            <person name="Zhang G."/>
        </authorList>
    </citation>
    <scope>NUCLEOTIDE SEQUENCE [LARGE SCALE GENOMIC DNA]</scope>
    <source>
        <strain evidence="3 4">WN023</strain>
    </source>
</reference>
<evidence type="ECO:0000313" key="4">
    <source>
        <dbReference type="Proteomes" id="UP000218831"/>
    </source>
</evidence>
<proteinExistence type="predicted"/>
<dbReference type="AlphaFoldDB" id="A0A2A2G7Y3"/>
<comment type="caution">
    <text evidence="3">The sequence shown here is derived from an EMBL/GenBank/DDBJ whole genome shotgun (WGS) entry which is preliminary data.</text>
</comment>
<feature type="domain" description="DUF2281" evidence="2">
    <location>
        <begin position="7"/>
        <end position="57"/>
    </location>
</feature>
<dbReference type="EMBL" id="NSKE01000012">
    <property type="protein sequence ID" value="PAU92947.1"/>
    <property type="molecule type" value="Genomic_DNA"/>
</dbReference>
<keyword evidence="4" id="KW-1185">Reference proteome</keyword>
<protein>
    <recommendedName>
        <fullName evidence="2">DUF2281 domain-containing protein</fullName>
    </recommendedName>
</protein>
<feature type="compositionally biased region" description="Basic residues" evidence="1">
    <location>
        <begin position="67"/>
        <end position="77"/>
    </location>
</feature>
<dbReference type="Proteomes" id="UP000218831">
    <property type="component" value="Unassembled WGS sequence"/>
</dbReference>
<feature type="region of interest" description="Disordered" evidence="1">
    <location>
        <begin position="57"/>
        <end position="77"/>
    </location>
</feature>
<evidence type="ECO:0000259" key="2">
    <source>
        <dbReference type="Pfam" id="PF10047"/>
    </source>
</evidence>
<dbReference type="RefSeq" id="WP_095607603.1">
    <property type="nucleotide sequence ID" value="NZ_NSKE01000012.1"/>
</dbReference>
<sequence length="77" mass="9116">MSKNPVLDKFEKLPPEAKKEANDFVQFLYDRYVKSTSQKTKKPISESSFVGMWKDRSDLSDSSAWVKKQRQTQWTKR</sequence>
<dbReference type="InterPro" id="IPR018739">
    <property type="entry name" value="DUF2281"/>
</dbReference>
<evidence type="ECO:0000313" key="3">
    <source>
        <dbReference type="EMBL" id="PAU92947.1"/>
    </source>
</evidence>
<dbReference type="OrthoDB" id="9801704at2"/>
<accession>A0A2A2G7Y3</accession>
<name>A0A2A2G7Y3_9BACT</name>
<evidence type="ECO:0000256" key="1">
    <source>
        <dbReference type="SAM" id="MobiDB-lite"/>
    </source>
</evidence>
<dbReference type="Pfam" id="PF10047">
    <property type="entry name" value="DUF2281"/>
    <property type="match status" value="1"/>
</dbReference>